<gene>
    <name evidence="9" type="ORF">S01H1_32972</name>
</gene>
<name>X0UNY3_9ZZZZ</name>
<feature type="non-terminal residue" evidence="9">
    <location>
        <position position="1"/>
    </location>
</feature>
<keyword evidence="2" id="KW-0479">Metal-binding</keyword>
<evidence type="ECO:0000256" key="2">
    <source>
        <dbReference type="ARBA" id="ARBA00022723"/>
    </source>
</evidence>
<dbReference type="Pfam" id="PF06463">
    <property type="entry name" value="Mob_synth_C"/>
    <property type="match status" value="1"/>
</dbReference>
<accession>X0UNY3</accession>
<dbReference type="Gene3D" id="3.20.20.70">
    <property type="entry name" value="Aldolase class I"/>
    <property type="match status" value="1"/>
</dbReference>
<evidence type="ECO:0000256" key="7">
    <source>
        <dbReference type="ARBA" id="ARBA00023150"/>
    </source>
</evidence>
<protein>
    <recommendedName>
        <fullName evidence="8">Radical SAM core domain-containing protein</fullName>
    </recommendedName>
</protein>
<dbReference type="PANTHER" id="PTHR22960">
    <property type="entry name" value="MOLYBDOPTERIN COFACTOR SYNTHESIS PROTEIN A"/>
    <property type="match status" value="1"/>
</dbReference>
<dbReference type="GO" id="GO:0051539">
    <property type="term" value="F:4 iron, 4 sulfur cluster binding"/>
    <property type="evidence" value="ECO:0007669"/>
    <property type="project" value="UniProtKB-KW"/>
</dbReference>
<proteinExistence type="predicted"/>
<dbReference type="InterPro" id="IPR013785">
    <property type="entry name" value="Aldolase_TIM"/>
</dbReference>
<dbReference type="NCBIfam" id="TIGR02666">
    <property type="entry name" value="moaA"/>
    <property type="match status" value="1"/>
</dbReference>
<evidence type="ECO:0000313" key="9">
    <source>
        <dbReference type="EMBL" id="GAG07400.1"/>
    </source>
</evidence>
<dbReference type="CDD" id="cd21117">
    <property type="entry name" value="Twitch_MoaA"/>
    <property type="match status" value="1"/>
</dbReference>
<dbReference type="PROSITE" id="PS51918">
    <property type="entry name" value="RADICAL_SAM"/>
    <property type="match status" value="1"/>
</dbReference>
<dbReference type="GO" id="GO:0061799">
    <property type="term" value="F:cyclic pyranopterin monophosphate synthase activity"/>
    <property type="evidence" value="ECO:0007669"/>
    <property type="project" value="TreeGrafter"/>
</dbReference>
<keyword evidence="3" id="KW-0547">Nucleotide-binding</keyword>
<comment type="caution">
    <text evidence="9">The sequence shown here is derived from an EMBL/GenBank/DDBJ whole genome shotgun (WGS) entry which is preliminary data.</text>
</comment>
<feature type="non-terminal residue" evidence="9">
    <location>
        <position position="273"/>
    </location>
</feature>
<keyword evidence="5" id="KW-0411">Iron-sulfur</keyword>
<organism evidence="9">
    <name type="scientific">marine sediment metagenome</name>
    <dbReference type="NCBI Taxonomy" id="412755"/>
    <lineage>
        <taxon>unclassified sequences</taxon>
        <taxon>metagenomes</taxon>
        <taxon>ecological metagenomes</taxon>
    </lineage>
</organism>
<keyword evidence="6" id="KW-0342">GTP-binding</keyword>
<dbReference type="InterPro" id="IPR007197">
    <property type="entry name" value="rSAM"/>
</dbReference>
<dbReference type="InterPro" id="IPR050105">
    <property type="entry name" value="MoCo_biosynth_MoaA/MoaC"/>
</dbReference>
<dbReference type="GO" id="GO:0006777">
    <property type="term" value="P:Mo-molybdopterin cofactor biosynthetic process"/>
    <property type="evidence" value="ECO:0007669"/>
    <property type="project" value="UniProtKB-KW"/>
</dbReference>
<evidence type="ECO:0000256" key="6">
    <source>
        <dbReference type="ARBA" id="ARBA00023134"/>
    </source>
</evidence>
<dbReference type="CDD" id="cd01335">
    <property type="entry name" value="Radical_SAM"/>
    <property type="match status" value="1"/>
</dbReference>
<dbReference type="GO" id="GO:0046872">
    <property type="term" value="F:metal ion binding"/>
    <property type="evidence" value="ECO:0007669"/>
    <property type="project" value="UniProtKB-KW"/>
</dbReference>
<dbReference type="GO" id="GO:0005525">
    <property type="term" value="F:GTP binding"/>
    <property type="evidence" value="ECO:0007669"/>
    <property type="project" value="UniProtKB-KW"/>
</dbReference>
<evidence type="ECO:0000256" key="3">
    <source>
        <dbReference type="ARBA" id="ARBA00022741"/>
    </source>
</evidence>
<dbReference type="Pfam" id="PF04055">
    <property type="entry name" value="Radical_SAM"/>
    <property type="match status" value="1"/>
</dbReference>
<dbReference type="InterPro" id="IPR010505">
    <property type="entry name" value="MoaA_twitch"/>
</dbReference>
<reference evidence="9" key="1">
    <citation type="journal article" date="2014" name="Front. Microbiol.">
        <title>High frequency of phylogenetically diverse reductive dehalogenase-homologous genes in deep subseafloor sedimentary metagenomes.</title>
        <authorList>
            <person name="Kawai M."/>
            <person name="Futagami T."/>
            <person name="Toyoda A."/>
            <person name="Takaki Y."/>
            <person name="Nishi S."/>
            <person name="Hori S."/>
            <person name="Arai W."/>
            <person name="Tsubouchi T."/>
            <person name="Morono Y."/>
            <person name="Uchiyama I."/>
            <person name="Ito T."/>
            <person name="Fujiyama A."/>
            <person name="Inagaki F."/>
            <person name="Takami H."/>
        </authorList>
    </citation>
    <scope>NUCLEOTIDE SEQUENCE</scope>
    <source>
        <strain evidence="9">Expedition CK06-06</strain>
    </source>
</reference>
<dbReference type="SUPFAM" id="SSF102114">
    <property type="entry name" value="Radical SAM enzymes"/>
    <property type="match status" value="1"/>
</dbReference>
<evidence type="ECO:0000256" key="1">
    <source>
        <dbReference type="ARBA" id="ARBA00022691"/>
    </source>
</evidence>
<dbReference type="GO" id="GO:0061798">
    <property type="term" value="F:GTP 3',8'-cyclase activity"/>
    <property type="evidence" value="ECO:0007669"/>
    <property type="project" value="TreeGrafter"/>
</dbReference>
<dbReference type="PANTHER" id="PTHR22960:SF0">
    <property type="entry name" value="MOLYBDENUM COFACTOR BIOSYNTHESIS PROTEIN 1"/>
    <property type="match status" value="1"/>
</dbReference>
<dbReference type="InterPro" id="IPR058240">
    <property type="entry name" value="rSAM_sf"/>
</dbReference>
<keyword evidence="4" id="KW-0408">Iron</keyword>
<sequence>SHDQILRYEEIERLVRIATNLDVNHVRITGGEPLVRLGVPELVAAIASVPGIEEVSLTTNGILLEEFARPLAEAGLKRINVSLDTLNVEKFSAHTRGGSLSAVLRGMEAAQREGLAPIKVNVVALRSFNDDEVLDFARKTLDDGWHVRFIEIMPFGEAVRWFAEGYLPATEIREMIETNLGELLPQKVIGSGPARYWRLAGAEGTIGFISPISYGYCSSCNRLRLTADGRLIPCLAAEDEIDVRTALRNGATDDELTALFRTAIERKPMAQCF</sequence>
<keyword evidence="7" id="KW-0501">Molybdenum cofactor biosynthesis</keyword>
<dbReference type="AlphaFoldDB" id="X0UNY3"/>
<dbReference type="EMBL" id="BARS01020448">
    <property type="protein sequence ID" value="GAG07400.1"/>
    <property type="molecule type" value="Genomic_DNA"/>
</dbReference>
<evidence type="ECO:0000259" key="8">
    <source>
        <dbReference type="PROSITE" id="PS51918"/>
    </source>
</evidence>
<evidence type="ECO:0000256" key="5">
    <source>
        <dbReference type="ARBA" id="ARBA00023014"/>
    </source>
</evidence>
<dbReference type="InterPro" id="IPR013483">
    <property type="entry name" value="MoaA"/>
</dbReference>
<feature type="domain" description="Radical SAM core" evidence="8">
    <location>
        <begin position="1"/>
        <end position="194"/>
    </location>
</feature>
<keyword evidence="1" id="KW-0949">S-adenosyl-L-methionine</keyword>
<evidence type="ECO:0000256" key="4">
    <source>
        <dbReference type="ARBA" id="ARBA00023004"/>
    </source>
</evidence>